<dbReference type="Gene3D" id="3.20.20.80">
    <property type="entry name" value="Glycosidases"/>
    <property type="match status" value="1"/>
</dbReference>
<dbReference type="GO" id="GO:0004565">
    <property type="term" value="F:beta-galactosidase activity"/>
    <property type="evidence" value="ECO:0007669"/>
    <property type="project" value="UniProtKB-EC"/>
</dbReference>
<evidence type="ECO:0000256" key="9">
    <source>
        <dbReference type="ARBA" id="ARBA00032230"/>
    </source>
</evidence>
<dbReference type="Pfam" id="PF16353">
    <property type="entry name" value="LacZ_4"/>
    <property type="match status" value="1"/>
</dbReference>
<proteinExistence type="inferred from homology"/>
<dbReference type="SUPFAM" id="SSF74650">
    <property type="entry name" value="Galactose mutarotase-like"/>
    <property type="match status" value="1"/>
</dbReference>
<dbReference type="InterPro" id="IPR017853">
    <property type="entry name" value="GH"/>
</dbReference>
<dbReference type="GO" id="GO:0005990">
    <property type="term" value="P:lactose catabolic process"/>
    <property type="evidence" value="ECO:0007669"/>
    <property type="project" value="TreeGrafter"/>
</dbReference>
<dbReference type="KEGG" id="pary:A4V02_13180"/>
<evidence type="ECO:0000256" key="6">
    <source>
        <dbReference type="ARBA" id="ARBA00022801"/>
    </source>
</evidence>
<dbReference type="InterPro" id="IPR008979">
    <property type="entry name" value="Galactose-bd-like_sf"/>
</dbReference>
<evidence type="ECO:0000256" key="8">
    <source>
        <dbReference type="ARBA" id="ARBA00023295"/>
    </source>
</evidence>
<comment type="subunit">
    <text evidence="4">Monomer.</text>
</comment>
<dbReference type="Pfam" id="PF02836">
    <property type="entry name" value="Glyco_hydro_2_C"/>
    <property type="match status" value="1"/>
</dbReference>
<dbReference type="InterPro" id="IPR006102">
    <property type="entry name" value="Ig-like_GH2"/>
</dbReference>
<dbReference type="PRINTS" id="PR00132">
    <property type="entry name" value="GLHYDRLASE2"/>
</dbReference>
<dbReference type="Pfam" id="PF02837">
    <property type="entry name" value="Glyco_hydro_2_N"/>
    <property type="match status" value="1"/>
</dbReference>
<dbReference type="InterPro" id="IPR014718">
    <property type="entry name" value="GH-type_carb-bd"/>
</dbReference>
<feature type="chain" id="PRO_5008529451" description="beta-galactosidase" evidence="10">
    <location>
        <begin position="23"/>
        <end position="1034"/>
    </location>
</feature>
<dbReference type="GeneID" id="65537829"/>
<organism evidence="12 13">
    <name type="scientific">Muribaculum intestinale</name>
    <dbReference type="NCBI Taxonomy" id="1796646"/>
    <lineage>
        <taxon>Bacteria</taxon>
        <taxon>Pseudomonadati</taxon>
        <taxon>Bacteroidota</taxon>
        <taxon>Bacteroidia</taxon>
        <taxon>Bacteroidales</taxon>
        <taxon>Muribaculaceae</taxon>
        <taxon>Muribaculum</taxon>
    </lineage>
</organism>
<evidence type="ECO:0000256" key="7">
    <source>
        <dbReference type="ARBA" id="ARBA00022837"/>
    </source>
</evidence>
<dbReference type="Pfam" id="PF02929">
    <property type="entry name" value="Bgal_small_N"/>
    <property type="match status" value="1"/>
</dbReference>
<dbReference type="PANTHER" id="PTHR46323:SF2">
    <property type="entry name" value="BETA-GALACTOSIDASE"/>
    <property type="match status" value="1"/>
</dbReference>
<accession>A0A1B1SCR2</accession>
<dbReference type="OrthoDB" id="9801077at2"/>
<dbReference type="InterPro" id="IPR011013">
    <property type="entry name" value="Gal_mutarotase_sf_dom"/>
</dbReference>
<keyword evidence="7" id="KW-0106">Calcium</keyword>
<keyword evidence="8" id="KW-0326">Glycosidase</keyword>
<feature type="domain" description="Beta galactosidase small chain/" evidence="11">
    <location>
        <begin position="747"/>
        <end position="1025"/>
    </location>
</feature>
<name>A0A1B1SCR2_9BACT</name>
<gene>
    <name evidence="12" type="ORF">A4V02_13180</name>
</gene>
<dbReference type="SMART" id="SM01038">
    <property type="entry name" value="Bgal_small_N"/>
    <property type="match status" value="1"/>
</dbReference>
<dbReference type="Gene3D" id="2.70.98.10">
    <property type="match status" value="1"/>
</dbReference>
<keyword evidence="10" id="KW-0732">Signal</keyword>
<dbReference type="InterPro" id="IPR004199">
    <property type="entry name" value="B-gal_small/dom_5"/>
</dbReference>
<keyword evidence="13" id="KW-1185">Reference proteome</keyword>
<feature type="signal peptide" evidence="10">
    <location>
        <begin position="1"/>
        <end position="22"/>
    </location>
</feature>
<accession>A0A1Z2XFW0</accession>
<dbReference type="SUPFAM" id="SSF51445">
    <property type="entry name" value="(Trans)glycosidases"/>
    <property type="match status" value="1"/>
</dbReference>
<evidence type="ECO:0000256" key="1">
    <source>
        <dbReference type="ARBA" id="ARBA00001412"/>
    </source>
</evidence>
<evidence type="ECO:0000313" key="13">
    <source>
        <dbReference type="Proteomes" id="UP000186351"/>
    </source>
</evidence>
<dbReference type="InterPro" id="IPR013783">
    <property type="entry name" value="Ig-like_fold"/>
</dbReference>
<dbReference type="EC" id="3.2.1.23" evidence="5"/>
<dbReference type="AlphaFoldDB" id="A0A1B1SCR2"/>
<dbReference type="Proteomes" id="UP000186351">
    <property type="component" value="Chromosome"/>
</dbReference>
<dbReference type="SUPFAM" id="SSF49303">
    <property type="entry name" value="beta-Galactosidase/glucuronidase domain"/>
    <property type="match status" value="2"/>
</dbReference>
<dbReference type="Pfam" id="PF00703">
    <property type="entry name" value="Glyco_hydro_2"/>
    <property type="match status" value="1"/>
</dbReference>
<dbReference type="Gene3D" id="2.60.40.10">
    <property type="entry name" value="Immunoglobulins"/>
    <property type="match status" value="2"/>
</dbReference>
<dbReference type="InterPro" id="IPR032312">
    <property type="entry name" value="LacZ_4"/>
</dbReference>
<dbReference type="FunFam" id="3.20.20.80:FF:000121">
    <property type="entry name" value="Beta-galactosidase"/>
    <property type="match status" value="1"/>
</dbReference>
<dbReference type="InterPro" id="IPR006104">
    <property type="entry name" value="Glyco_hydro_2_N"/>
</dbReference>
<reference evidence="13" key="1">
    <citation type="submission" date="2016-04" db="EMBL/GenBank/DDBJ databases">
        <title>Complete Genome Sequences of Twelve Strains of a Stable Defined Moderately Diverse Mouse Microbiota 2 (sDMDMm2).</title>
        <authorList>
            <person name="Uchimura Y."/>
            <person name="Wyss M."/>
            <person name="Brugiroux S."/>
            <person name="Limenitakis J.P."/>
            <person name="Stecher B."/>
            <person name="McCoy K.D."/>
            <person name="Macpherson A.J."/>
        </authorList>
    </citation>
    <scope>NUCLEOTIDE SEQUENCE [LARGE SCALE GENOMIC DNA]</scope>
    <source>
        <strain evidence="13">YL27</strain>
    </source>
</reference>
<evidence type="ECO:0000256" key="10">
    <source>
        <dbReference type="SAM" id="SignalP"/>
    </source>
</evidence>
<dbReference type="PANTHER" id="PTHR46323">
    <property type="entry name" value="BETA-GALACTOSIDASE"/>
    <property type="match status" value="1"/>
</dbReference>
<keyword evidence="6" id="KW-0378">Hydrolase</keyword>
<dbReference type="GO" id="GO:0009341">
    <property type="term" value="C:beta-galactosidase complex"/>
    <property type="evidence" value="ECO:0007669"/>
    <property type="project" value="InterPro"/>
</dbReference>
<protein>
    <recommendedName>
        <fullName evidence="5">beta-galactosidase</fullName>
        <ecNumber evidence="5">3.2.1.23</ecNumber>
    </recommendedName>
    <alternativeName>
        <fullName evidence="9">Lactase</fullName>
    </alternativeName>
</protein>
<dbReference type="GO" id="GO:0030246">
    <property type="term" value="F:carbohydrate binding"/>
    <property type="evidence" value="ECO:0007669"/>
    <property type="project" value="InterPro"/>
</dbReference>
<evidence type="ECO:0000313" key="12">
    <source>
        <dbReference type="EMBL" id="ANU64577.1"/>
    </source>
</evidence>
<comment type="cofactor">
    <cofactor evidence="2">
        <name>Ca(2+)</name>
        <dbReference type="ChEBI" id="CHEBI:29108"/>
    </cofactor>
</comment>
<evidence type="ECO:0000256" key="5">
    <source>
        <dbReference type="ARBA" id="ARBA00012756"/>
    </source>
</evidence>
<comment type="similarity">
    <text evidence="3">Belongs to the glycosyl hydrolase 2 family.</text>
</comment>
<evidence type="ECO:0000259" key="11">
    <source>
        <dbReference type="SMART" id="SM01038"/>
    </source>
</evidence>
<dbReference type="Gene3D" id="2.60.120.260">
    <property type="entry name" value="Galactose-binding domain-like"/>
    <property type="match status" value="1"/>
</dbReference>
<evidence type="ECO:0000256" key="2">
    <source>
        <dbReference type="ARBA" id="ARBA00001913"/>
    </source>
</evidence>
<dbReference type="InterPro" id="IPR006103">
    <property type="entry name" value="Glyco_hydro_2_cat"/>
</dbReference>
<evidence type="ECO:0000256" key="3">
    <source>
        <dbReference type="ARBA" id="ARBA00007401"/>
    </source>
</evidence>
<dbReference type="SUPFAM" id="SSF49785">
    <property type="entry name" value="Galactose-binding domain-like"/>
    <property type="match status" value="1"/>
</dbReference>
<comment type="catalytic activity">
    <reaction evidence="1">
        <text>Hydrolysis of terminal non-reducing beta-D-galactose residues in beta-D-galactosides.</text>
        <dbReference type="EC" id="3.2.1.23"/>
    </reaction>
</comment>
<dbReference type="InterPro" id="IPR050347">
    <property type="entry name" value="Bact_Beta-galactosidase"/>
</dbReference>
<evidence type="ECO:0000256" key="4">
    <source>
        <dbReference type="ARBA" id="ARBA00011245"/>
    </source>
</evidence>
<dbReference type="RefSeq" id="WP_068961853.1">
    <property type="nucleotide sequence ID" value="NZ_CAJTAP010000002.1"/>
</dbReference>
<dbReference type="STRING" id="1796646.A4V02_13180"/>
<sequence length="1034" mass="116899">MKKDSAILGALLLAGLPVAGFAAEPWEDPEVNEVNRAPMHTSYFAFESANKADAGKEASKNFVSLDGKWHFKWVRDRGQRPIDFWKKGYDVSGWELIDVPGNWELLGYGDPMYLNVGYPWRGNFDNNPPLVPDKNNHIGSYRRTIKVPADWKGKDVIAHFGSATSNIRLWVNGRFVGYGEDSKLENEFDVTRYLIPGQENDIAVQIDRWCDGTYFEDQDFFRFSGLARENYLYARNKNRVEDLRVQGDLTNGYTDGRLTVTAKVKGSGELTLDLIDAAGKTVASDVIKNAKGNVVKTFDITAPQKWTAETPNLYTLRATFTKGKETEVIPVNVGFRSVEIKNGQLLVNGQPVLIKGADRHELDPDGGYVVSKERMLQDIKLMKELNFNAVRTCHYPDDPYWYDLCDRYGLYITAEANIESHGMGYGDKTLAKVPAWKKATIERNDRHVARNFNHPSIIVWSLGNEAGYGPNFDAAYEYVKAMDPSRPVQYERAEKNGKSDIYCPMYSGYKGVEQFANDKADMRPMIQCEYAHAMGNSEGGFKEYWDLFRKYPKLQGGYIWDFVDQSIRWKGKNGQEIFAYGGDWNDYDPSDWNFCDNGVVSPDRVPNPHAWEVKRVQQPILTTLSAPHKVSVYNENFFRPLDNERMTWTLLHDGKAVRTGSIDRLDVAPQATVQLDIPYGDISDKGEWLLNLTYLTREGKNLVPAGHVVAEEQIVLRPYDGTNCKVCPHCALNAPALTVTDANGKLTFTSTSLNLVFDKATGFITRYDVDGTEMLVEGASIKPNFWRAPTDNDLGAGMQKKFRAWLAPEMKLTSLNEEEKAGRGIVTAMYDMPEVHATMTITYTLNGKGELNVRQAMKMLPDAKEAKVSDMFRYGMVMDMPKSFENVEFYGRGPEENYIDRHTSADLGIYDITVTDMPYRYIRPQETGTRSDLRWYVVTNSAGNGLKVTAAEPFSASALHYTIATLDEGEEKHNAHWGDIKEDNVTQLCVDLRQMGLGCVDSWGAWPMDKYLIHPADYTFDYTLTPVHGYIGNR</sequence>
<dbReference type="EMBL" id="CP015402">
    <property type="protein sequence ID" value="ANU64577.1"/>
    <property type="molecule type" value="Genomic_DNA"/>
</dbReference>
<dbReference type="InterPro" id="IPR036156">
    <property type="entry name" value="Beta-gal/glucu_dom_sf"/>
</dbReference>
<dbReference type="InterPro" id="IPR006101">
    <property type="entry name" value="Glyco_hydro_2"/>
</dbReference>